<reference evidence="3 4" key="1">
    <citation type="submission" date="2018-03" db="EMBL/GenBank/DDBJ databases">
        <title>Genomic Encyclopedia of Archaeal and Bacterial Type Strains, Phase II (KMG-II): from individual species to whole genera.</title>
        <authorList>
            <person name="Goeker M."/>
        </authorList>
    </citation>
    <scope>NUCLEOTIDE SEQUENCE [LARGE SCALE GENOMIC DNA]</scope>
    <source>
        <strain evidence="3 4">DSM 43146</strain>
    </source>
</reference>
<dbReference type="PANTHER" id="PTHR30015">
    <property type="entry name" value="MRR RESTRICTION SYSTEM PROTEIN"/>
    <property type="match status" value="1"/>
</dbReference>
<dbReference type="Proteomes" id="UP000239415">
    <property type="component" value="Unassembled WGS sequence"/>
</dbReference>
<feature type="domain" description="Restriction endonuclease type IV Mrr" evidence="2">
    <location>
        <begin position="78"/>
        <end position="188"/>
    </location>
</feature>
<dbReference type="PANTHER" id="PTHR30015:SF6">
    <property type="entry name" value="SLL1429 PROTEIN"/>
    <property type="match status" value="1"/>
</dbReference>
<keyword evidence="1" id="KW-0812">Transmembrane</keyword>
<dbReference type="InterPro" id="IPR007560">
    <property type="entry name" value="Restrct_endonuc_IV_Mrr"/>
</dbReference>
<proteinExistence type="predicted"/>
<evidence type="ECO:0000256" key="1">
    <source>
        <dbReference type="SAM" id="Phobius"/>
    </source>
</evidence>
<name>A0A2T0JYB3_9ACTN</name>
<keyword evidence="1" id="KW-0472">Membrane</keyword>
<dbReference type="GO" id="GO:0009307">
    <property type="term" value="P:DNA restriction-modification system"/>
    <property type="evidence" value="ECO:0007669"/>
    <property type="project" value="InterPro"/>
</dbReference>
<dbReference type="InterPro" id="IPR011856">
    <property type="entry name" value="tRNA_endonuc-like_dom_sf"/>
</dbReference>
<evidence type="ECO:0000259" key="2">
    <source>
        <dbReference type="Pfam" id="PF04471"/>
    </source>
</evidence>
<dbReference type="InterPro" id="IPR011335">
    <property type="entry name" value="Restrct_endonuc-II-like"/>
</dbReference>
<evidence type="ECO:0000313" key="3">
    <source>
        <dbReference type="EMBL" id="PRX13855.1"/>
    </source>
</evidence>
<dbReference type="GO" id="GO:0015666">
    <property type="term" value="F:restriction endodeoxyribonuclease activity"/>
    <property type="evidence" value="ECO:0007669"/>
    <property type="project" value="TreeGrafter"/>
</dbReference>
<dbReference type="GO" id="GO:0003677">
    <property type="term" value="F:DNA binding"/>
    <property type="evidence" value="ECO:0007669"/>
    <property type="project" value="InterPro"/>
</dbReference>
<dbReference type="InterPro" id="IPR052906">
    <property type="entry name" value="Type_IV_Methyl-Rstrct_Enzyme"/>
</dbReference>
<accession>A0A2T0JYB3</accession>
<dbReference type="AlphaFoldDB" id="A0A2T0JYB3"/>
<comment type="caution">
    <text evidence="3">The sequence shown here is derived from an EMBL/GenBank/DDBJ whole genome shotgun (WGS) entry which is preliminary data.</text>
</comment>
<feature type="transmembrane region" description="Helical" evidence="1">
    <location>
        <begin position="12"/>
        <end position="34"/>
    </location>
</feature>
<dbReference type="RefSeq" id="WP_203737722.1">
    <property type="nucleotide sequence ID" value="NZ_BOMO01000156.1"/>
</dbReference>
<dbReference type="Gene3D" id="3.40.1350.10">
    <property type="match status" value="1"/>
</dbReference>
<keyword evidence="1" id="KW-1133">Transmembrane helix</keyword>
<evidence type="ECO:0000313" key="4">
    <source>
        <dbReference type="Proteomes" id="UP000239415"/>
    </source>
</evidence>
<gene>
    <name evidence="3" type="ORF">CLV67_12444</name>
</gene>
<organism evidence="3 4">
    <name type="scientific">Actinoplanes italicus</name>
    <dbReference type="NCBI Taxonomy" id="113567"/>
    <lineage>
        <taxon>Bacteria</taxon>
        <taxon>Bacillati</taxon>
        <taxon>Actinomycetota</taxon>
        <taxon>Actinomycetes</taxon>
        <taxon>Micromonosporales</taxon>
        <taxon>Micromonosporaceae</taxon>
        <taxon>Actinoplanes</taxon>
    </lineage>
</organism>
<dbReference type="EMBL" id="PVMZ01000024">
    <property type="protein sequence ID" value="PRX13855.1"/>
    <property type="molecule type" value="Genomic_DNA"/>
</dbReference>
<dbReference type="SUPFAM" id="SSF52980">
    <property type="entry name" value="Restriction endonuclease-like"/>
    <property type="match status" value="1"/>
</dbReference>
<sequence length="197" mass="21146">MARRRRRRRRRVSPPAALAALGGGFLALSLLVQAVREHPWIAAAAAATVLSAGGAWFYLRSEAGRRLAEHERDIALTDAMTGTEFEHFVARLMRSSGCRAVRVSGGAGDMGADVTGKAPDGRRVVVQCKRYTGPLGSPHVQRFAGTARDIHGADIALLVTTGHPTRQARDVARRCRITLVDRAALARWAATGVPPLP</sequence>
<keyword evidence="4" id="KW-1185">Reference proteome</keyword>
<protein>
    <submittedName>
        <fullName evidence="3">Restriction system protein</fullName>
    </submittedName>
</protein>
<feature type="transmembrane region" description="Helical" evidence="1">
    <location>
        <begin position="40"/>
        <end position="59"/>
    </location>
</feature>
<dbReference type="Pfam" id="PF04471">
    <property type="entry name" value="Mrr_cat"/>
    <property type="match status" value="1"/>
</dbReference>